<dbReference type="PRINTS" id="PR00793">
    <property type="entry name" value="PROAMNOPTASE"/>
</dbReference>
<name>A0A975P6D7_9RHOB</name>
<evidence type="ECO:0000256" key="1">
    <source>
        <dbReference type="ARBA" id="ARBA00010088"/>
    </source>
</evidence>
<dbReference type="PANTHER" id="PTHR43689:SF8">
    <property type="entry name" value="ALPHA_BETA-HYDROLASES SUPERFAMILY PROTEIN"/>
    <property type="match status" value="1"/>
</dbReference>
<dbReference type="PRINTS" id="PR00111">
    <property type="entry name" value="ABHYDROLASE"/>
</dbReference>
<dbReference type="AlphaFoldDB" id="A0A975P6D7"/>
<dbReference type="Pfam" id="PF12697">
    <property type="entry name" value="Abhydrolase_6"/>
    <property type="match status" value="1"/>
</dbReference>
<evidence type="ECO:0000313" key="4">
    <source>
        <dbReference type="EMBL" id="QWK90480.1"/>
    </source>
</evidence>
<dbReference type="EMBL" id="CP076361">
    <property type="protein sequence ID" value="QWK90480.1"/>
    <property type="molecule type" value="Genomic_DNA"/>
</dbReference>
<sequence>MAETLVTAAALGAVVWATARRAAAREARAEADFPPTGQILQIAGRAVHVHQEGQGPDLVLIHGASGNTREFTMGLVARLAPQFRVTVFDRPGLGWSADLGAEGVDPAAQARHLRAAAAQLGLRNPLILGHSYGGAVALAWALQEDVAGLLLLSGVAMPWQGGLGAWYRITAHPLGRTLIVPMVTAFATRRQTETTIASIFAPQDIQPGYIARAGVALTLRRKVLAANARQVNGLLHFVRQMAPDYPRLTLPVEIVHGDSDTIVPHHIHAVPLAQVLPAAQLTLLPGIGHMPHQTRPEAVIDAVHRLAARAGLRLD</sequence>
<dbReference type="SUPFAM" id="SSF53474">
    <property type="entry name" value="alpha/beta-Hydrolases"/>
    <property type="match status" value="1"/>
</dbReference>
<keyword evidence="5" id="KW-1185">Reference proteome</keyword>
<dbReference type="GO" id="GO:0008233">
    <property type="term" value="F:peptidase activity"/>
    <property type="evidence" value="ECO:0007669"/>
    <property type="project" value="InterPro"/>
</dbReference>
<gene>
    <name evidence="4" type="ORF">KM031_00715</name>
</gene>
<dbReference type="InterPro" id="IPR029058">
    <property type="entry name" value="AB_hydrolase_fold"/>
</dbReference>
<organism evidence="4 5">
    <name type="scientific">Gemmobacter fulvus</name>
    <dbReference type="NCBI Taxonomy" id="2840474"/>
    <lineage>
        <taxon>Bacteria</taxon>
        <taxon>Pseudomonadati</taxon>
        <taxon>Pseudomonadota</taxon>
        <taxon>Alphaproteobacteria</taxon>
        <taxon>Rhodobacterales</taxon>
        <taxon>Paracoccaceae</taxon>
        <taxon>Gemmobacter</taxon>
    </lineage>
</organism>
<reference evidence="4" key="1">
    <citation type="submission" date="2021-06" db="EMBL/GenBank/DDBJ databases">
        <title>Direct submission.</title>
        <authorList>
            <person name="Lee C.-S."/>
            <person name="Jin L."/>
        </authorList>
    </citation>
    <scope>NUCLEOTIDE SEQUENCE</scope>
    <source>
        <strain evidence="4">Con5</strain>
    </source>
</reference>
<proteinExistence type="inferred from homology"/>
<dbReference type="KEGG" id="gfu:KM031_00715"/>
<dbReference type="PANTHER" id="PTHR43689">
    <property type="entry name" value="HYDROLASE"/>
    <property type="match status" value="1"/>
</dbReference>
<accession>A0A975P6D7</accession>
<dbReference type="InterPro" id="IPR002410">
    <property type="entry name" value="Peptidase_S33"/>
</dbReference>
<protein>
    <submittedName>
        <fullName evidence="4">Alpha/beta hydrolase</fullName>
    </submittedName>
</protein>
<evidence type="ECO:0000256" key="2">
    <source>
        <dbReference type="ARBA" id="ARBA00022801"/>
    </source>
</evidence>
<dbReference type="GO" id="GO:0006508">
    <property type="term" value="P:proteolysis"/>
    <property type="evidence" value="ECO:0007669"/>
    <property type="project" value="InterPro"/>
</dbReference>
<dbReference type="RefSeq" id="WP_215504270.1">
    <property type="nucleotide sequence ID" value="NZ_CP076361.1"/>
</dbReference>
<evidence type="ECO:0000313" key="5">
    <source>
        <dbReference type="Proteomes" id="UP000679352"/>
    </source>
</evidence>
<dbReference type="InterPro" id="IPR000073">
    <property type="entry name" value="AB_hydrolase_1"/>
</dbReference>
<evidence type="ECO:0000259" key="3">
    <source>
        <dbReference type="Pfam" id="PF12697"/>
    </source>
</evidence>
<dbReference type="Gene3D" id="3.40.50.1820">
    <property type="entry name" value="alpha/beta hydrolase"/>
    <property type="match status" value="1"/>
</dbReference>
<comment type="similarity">
    <text evidence="1">Belongs to the peptidase S33 family.</text>
</comment>
<dbReference type="Proteomes" id="UP000679352">
    <property type="component" value="Chromosome"/>
</dbReference>
<feature type="domain" description="AB hydrolase-1" evidence="3">
    <location>
        <begin position="58"/>
        <end position="302"/>
    </location>
</feature>
<keyword evidence="2 4" id="KW-0378">Hydrolase</keyword>